<proteinExistence type="predicted"/>
<dbReference type="KEGG" id="sjp:SJA_C1-30420"/>
<dbReference type="HOGENOM" id="CLU_3173320_0_0_5"/>
<keyword evidence="2" id="KW-1185">Reference proteome</keyword>
<dbReference type="Proteomes" id="UP000007753">
    <property type="component" value="Chromosome 1"/>
</dbReference>
<evidence type="ECO:0000313" key="2">
    <source>
        <dbReference type="Proteomes" id="UP000007753"/>
    </source>
</evidence>
<accession>D4Z5J4</accession>
<dbReference type="GeneID" id="42454883"/>
<gene>
    <name evidence="1" type="ordered locus">SJA_C1-30420</name>
</gene>
<sequence length="47" mass="5667">MQFFCGEQYFRDKLPLDRSSMTHWWRRIGPAKLELRLLTETLRPANG</sequence>
<reference evidence="1 2" key="1">
    <citation type="journal article" date="2010" name="J. Bacteriol.">
        <title>Complete genome sequence of the representative gamma-hexachlorocyclohexane-degrading bacterium Sphingobium japonicum UT26.</title>
        <authorList>
            <person name="Nagata Y."/>
            <person name="Ohtsubo Y."/>
            <person name="Endo R."/>
            <person name="Ichikawa N."/>
            <person name="Ankai A."/>
            <person name="Oguchi A."/>
            <person name="Fukui S."/>
            <person name="Fujita N."/>
            <person name="Tsuda M."/>
        </authorList>
    </citation>
    <scope>NUCLEOTIDE SEQUENCE [LARGE SCALE GENOMIC DNA]</scope>
    <source>
        <strain evidence="2">DSM 16413 / CCM 7287 / MTCC 6362 / UT26 / NBRC 101211 / UT26S</strain>
    </source>
</reference>
<dbReference type="EMBL" id="AP010803">
    <property type="protein sequence ID" value="BAI97876.1"/>
    <property type="molecule type" value="Genomic_DNA"/>
</dbReference>
<name>D4Z5J4_SPHIU</name>
<protein>
    <submittedName>
        <fullName evidence="1">Putative transposase</fullName>
    </submittedName>
</protein>
<organism evidence="1 2">
    <name type="scientific">Sphingobium indicum (strain DSM 16413 / CCM 7287 / MTCC 6362 / UT26 / NBRC 101211 / UT26S)</name>
    <name type="common">Sphingobium japonicum</name>
    <dbReference type="NCBI Taxonomy" id="452662"/>
    <lineage>
        <taxon>Bacteria</taxon>
        <taxon>Pseudomonadati</taxon>
        <taxon>Pseudomonadota</taxon>
        <taxon>Alphaproteobacteria</taxon>
        <taxon>Sphingomonadales</taxon>
        <taxon>Sphingomonadaceae</taxon>
        <taxon>Sphingobium</taxon>
    </lineage>
</organism>
<evidence type="ECO:0000313" key="1">
    <source>
        <dbReference type="EMBL" id="BAI97876.1"/>
    </source>
</evidence>
<dbReference type="AlphaFoldDB" id="D4Z5J4"/>
<dbReference type="RefSeq" id="WP_013041163.1">
    <property type="nucleotide sequence ID" value="NC_014006.1"/>
</dbReference>